<dbReference type="AlphaFoldDB" id="A0AAJ6NPA3"/>
<reference evidence="1 2" key="1">
    <citation type="journal article" date="2023" name="Limnol Oceanogr Lett">
        <title>Environmental adaptations by the intertidal Antarctic cyanobacterium Halotia branconii CENA392 as revealed using long-read genome sequencing.</title>
        <authorList>
            <person name="Dextro R.B."/>
            <person name="Delbaje E."/>
            <person name="Freitas P.N.N."/>
            <person name="Geraldes V."/>
            <person name="Pinto E."/>
            <person name="Long P.F."/>
            <person name="Fiore M.F."/>
        </authorList>
    </citation>
    <scope>NUCLEOTIDE SEQUENCE [LARGE SCALE GENOMIC DNA]</scope>
    <source>
        <strain evidence="1 2">CENA392</strain>
    </source>
</reference>
<dbReference type="Pfam" id="PF00805">
    <property type="entry name" value="Pentapeptide"/>
    <property type="match status" value="1"/>
</dbReference>
<evidence type="ECO:0000313" key="1">
    <source>
        <dbReference type="EMBL" id="WGV24223.1"/>
    </source>
</evidence>
<accession>A0AAJ6NPA3</accession>
<dbReference type="SUPFAM" id="SSF50998">
    <property type="entry name" value="Quinoprotein alcohol dehydrogenase-like"/>
    <property type="match status" value="1"/>
</dbReference>
<sequence length="273" mass="30413">MSLNYRLFPERIRYLFGSAVQEEKDLDHWHYDMMTQTMLIRNADGDYTPAHRSLLEFFVAYKFAAELGVLASDFTELAKAQSCLDTSAAPVEYTWSGYFSRQLDDTGRSMAIAPLKKFISEPLDKLRETFGKTPLTKAVMELLLPILGQKETLINAVESTRGQSEDEVGWIGGNAATLAVKLDKRALEARDFNGVVINSADFTYASLRDINFEQANLKNSIFAETFGSILSIAFNSDSSLLATGHESDGIVHLWDVATGKEVLTLKGHHTAVW</sequence>
<dbReference type="InterPro" id="IPR011047">
    <property type="entry name" value="Quinoprotein_ADH-like_sf"/>
</dbReference>
<dbReference type="KEGG" id="hbq:QI031_20830"/>
<name>A0AAJ6NPA3_9CYAN</name>
<dbReference type="EMBL" id="CP124543">
    <property type="protein sequence ID" value="WGV24223.1"/>
    <property type="molecule type" value="Genomic_DNA"/>
</dbReference>
<dbReference type="InterPro" id="IPR001646">
    <property type="entry name" value="5peptide_repeat"/>
</dbReference>
<organism evidence="1 2">
    <name type="scientific">Halotia branconii CENA392</name>
    <dbReference type="NCBI Taxonomy" id="1539056"/>
    <lineage>
        <taxon>Bacteria</taxon>
        <taxon>Bacillati</taxon>
        <taxon>Cyanobacteriota</taxon>
        <taxon>Cyanophyceae</taxon>
        <taxon>Nostocales</taxon>
        <taxon>Nodulariaceae</taxon>
        <taxon>Halotia</taxon>
    </lineage>
</organism>
<protein>
    <submittedName>
        <fullName evidence="1">Uncharacterized protein</fullName>
    </submittedName>
</protein>
<dbReference type="Gene3D" id="2.130.10.10">
    <property type="entry name" value="YVTN repeat-like/Quinoprotein amine dehydrogenase"/>
    <property type="match status" value="1"/>
</dbReference>
<dbReference type="InterPro" id="IPR015943">
    <property type="entry name" value="WD40/YVTN_repeat-like_dom_sf"/>
</dbReference>
<gene>
    <name evidence="1" type="ORF">QI031_20830</name>
</gene>
<keyword evidence="2" id="KW-1185">Reference proteome</keyword>
<dbReference type="Proteomes" id="UP001223520">
    <property type="component" value="Chromosome"/>
</dbReference>
<dbReference type="InterPro" id="IPR001680">
    <property type="entry name" value="WD40_rpt"/>
</dbReference>
<dbReference type="Pfam" id="PF00400">
    <property type="entry name" value="WD40"/>
    <property type="match status" value="1"/>
</dbReference>
<dbReference type="RefSeq" id="WP_281481550.1">
    <property type="nucleotide sequence ID" value="NZ_CP124543.1"/>
</dbReference>
<evidence type="ECO:0000313" key="2">
    <source>
        <dbReference type="Proteomes" id="UP001223520"/>
    </source>
</evidence>
<proteinExistence type="predicted"/>